<reference evidence="1 2" key="1">
    <citation type="submission" date="2016-06" db="EMBL/GenBank/DDBJ databases">
        <title>Living apart together: crosstalk between the core and supernumerary genomes in a fungal plant pathogen.</title>
        <authorList>
            <person name="Vanheule A."/>
            <person name="Audenaert K."/>
            <person name="Warris S."/>
            <person name="Van De Geest H."/>
            <person name="Schijlen E."/>
            <person name="Hofte M."/>
            <person name="De Saeger S."/>
            <person name="Haesaert G."/>
            <person name="Waalwijk C."/>
            <person name="Van Der Lee T."/>
        </authorList>
    </citation>
    <scope>NUCLEOTIDE SEQUENCE [LARGE SCALE GENOMIC DNA]</scope>
    <source>
        <strain evidence="1 2">2516</strain>
    </source>
</reference>
<name>A0A1B8A9N8_FUSPO</name>
<sequence length="438" mass="50248">MWDKNPSTATKNNAIECATGQKVHVIFCGVSRYSDLGTAPSEFIGIPVYPFYSAYEGKFLQYFTREYLENLEHDLGRGLVAKVTPAMEGREGSHDDGEYFLVHQIVLAMIAAKESGLVSMELRSPKWVSDMVATHELPGHVADISADKVVIFAPWESDHLNGDVIERFYMQTQEATAFHENLQIYPTREESHAAGLKLIDIAVLDRIARDAATPSEFSYRPRTCLGRGKCTMADWPKKMVLKRNFSCGSRDVRFVSARNKASWNVLACTGRKHESSRTRRGEKTTWFHQEYVESLGEWGEIRVMMIGGEIIIYSRTQWIKDKKAQKKILHVRRFISDVDLEWHSKDGERRKEKYQELEGFCKFIYRAIISSPEAERYFESLYAGLRLDIGISDDGRFFVNELTRWYEADLFSMQLSGSDRTAITERFGENFAKTISNK</sequence>
<gene>
    <name evidence="1" type="ORF">FPOA_12285</name>
</gene>
<organism evidence="1 2">
    <name type="scientific">Fusarium poae</name>
    <dbReference type="NCBI Taxonomy" id="36050"/>
    <lineage>
        <taxon>Eukaryota</taxon>
        <taxon>Fungi</taxon>
        <taxon>Dikarya</taxon>
        <taxon>Ascomycota</taxon>
        <taxon>Pezizomycotina</taxon>
        <taxon>Sordariomycetes</taxon>
        <taxon>Hypocreomycetidae</taxon>
        <taxon>Hypocreales</taxon>
        <taxon>Nectriaceae</taxon>
        <taxon>Fusarium</taxon>
    </lineage>
</organism>
<comment type="caution">
    <text evidence="1">The sequence shown here is derived from an EMBL/GenBank/DDBJ whole genome shotgun (WGS) entry which is preliminary data.</text>
</comment>
<accession>A0A1B8A9N8</accession>
<dbReference type="Proteomes" id="UP000091967">
    <property type="component" value="Unassembled WGS sequence"/>
</dbReference>
<dbReference type="SUPFAM" id="SSF56059">
    <property type="entry name" value="Glutathione synthetase ATP-binding domain-like"/>
    <property type="match status" value="1"/>
</dbReference>
<dbReference type="OMA" id="PECEFRV"/>
<dbReference type="AlphaFoldDB" id="A0A1B8A9N8"/>
<proteinExistence type="predicted"/>
<protein>
    <submittedName>
        <fullName evidence="1">Uncharacterized protein</fullName>
    </submittedName>
</protein>
<evidence type="ECO:0000313" key="2">
    <source>
        <dbReference type="Proteomes" id="UP000091967"/>
    </source>
</evidence>
<keyword evidence="2" id="KW-1185">Reference proteome</keyword>
<evidence type="ECO:0000313" key="1">
    <source>
        <dbReference type="EMBL" id="OBS17193.1"/>
    </source>
</evidence>
<dbReference type="EMBL" id="LYXU01000039">
    <property type="protein sequence ID" value="OBS17193.1"/>
    <property type="molecule type" value="Genomic_DNA"/>
</dbReference>